<feature type="transmembrane region" description="Helical" evidence="1">
    <location>
        <begin position="289"/>
        <end position="313"/>
    </location>
</feature>
<feature type="transmembrane region" description="Helical" evidence="1">
    <location>
        <begin position="87"/>
        <end position="112"/>
    </location>
</feature>
<evidence type="ECO:0000259" key="2">
    <source>
        <dbReference type="Pfam" id="PF02517"/>
    </source>
</evidence>
<sequence length="315" mass="35973">MSLTFTLTQKKMKNFKKKTLNVMSVNSLTLVLAIIFLTIGFNIQERFSFWGTFITEVGIVLIPALLISSTGRIKEVLKIKKAPMKSLGLTIILVILIYPVILLFNGVFLSLLSNFIEYKNFPMELMLQNVPIFNYLIFMCLVPAICEEVFFRGTLTNAYNVYGERFAIVVSALVFALFHFDIQNFIAPFLLGLLFASLIEVTGSILPAILAHFVNNVLAVLSARYVNERVFNFLRQTKFSREIGSLELSIIIILVVLSIFSIILGRFIMKSLKEENKSEGQVKIRYRDVEAIDLFNFVPLIALVILYFIYHYIVF</sequence>
<dbReference type="Pfam" id="PF02517">
    <property type="entry name" value="Rce1-like"/>
    <property type="match status" value="1"/>
</dbReference>
<feature type="transmembrane region" description="Helical" evidence="1">
    <location>
        <begin position="246"/>
        <end position="268"/>
    </location>
</feature>
<dbReference type="STRING" id="54005.HMPREF3229_00227"/>
<keyword evidence="1" id="KW-1133">Transmembrane helix</keyword>
<organism evidence="3 4">
    <name type="scientific">Peptoniphilus harei</name>
    <dbReference type="NCBI Taxonomy" id="54005"/>
    <lineage>
        <taxon>Bacteria</taxon>
        <taxon>Bacillati</taxon>
        <taxon>Bacillota</taxon>
        <taxon>Tissierellia</taxon>
        <taxon>Tissierellales</taxon>
        <taxon>Peptoniphilaceae</taxon>
        <taxon>Peptoniphilus</taxon>
    </lineage>
</organism>
<dbReference type="GeneID" id="83862676"/>
<dbReference type="PANTHER" id="PTHR43592">
    <property type="entry name" value="CAAX AMINO TERMINAL PROTEASE"/>
    <property type="match status" value="1"/>
</dbReference>
<dbReference type="EMBL" id="UATM01000032">
    <property type="protein sequence ID" value="SPY47883.1"/>
    <property type="molecule type" value="Genomic_DNA"/>
</dbReference>
<protein>
    <submittedName>
        <fullName evidence="3">CAAX amino terminal protease self- immunity</fullName>
    </submittedName>
</protein>
<evidence type="ECO:0000313" key="4">
    <source>
        <dbReference type="Proteomes" id="UP000250070"/>
    </source>
</evidence>
<keyword evidence="1" id="KW-0472">Membrane</keyword>
<feature type="transmembrane region" description="Helical" evidence="1">
    <location>
        <begin position="47"/>
        <end position="67"/>
    </location>
</feature>
<proteinExistence type="predicted"/>
<dbReference type="Proteomes" id="UP000250070">
    <property type="component" value="Unassembled WGS sequence"/>
</dbReference>
<feature type="transmembrane region" description="Helical" evidence="1">
    <location>
        <begin position="20"/>
        <end position="41"/>
    </location>
</feature>
<feature type="transmembrane region" description="Helical" evidence="1">
    <location>
        <begin position="132"/>
        <end position="150"/>
    </location>
</feature>
<dbReference type="PANTHER" id="PTHR43592:SF15">
    <property type="entry name" value="CAAX AMINO TERMINAL PROTEASE FAMILY PROTEIN"/>
    <property type="match status" value="1"/>
</dbReference>
<name>A0A2X1XZ07_9FIRM</name>
<feature type="transmembrane region" description="Helical" evidence="1">
    <location>
        <begin position="162"/>
        <end position="179"/>
    </location>
</feature>
<keyword evidence="1" id="KW-0812">Transmembrane</keyword>
<dbReference type="InterPro" id="IPR003675">
    <property type="entry name" value="Rce1/LyrA-like_dom"/>
</dbReference>
<dbReference type="GO" id="GO:0080120">
    <property type="term" value="P:CAAX-box protein maturation"/>
    <property type="evidence" value="ECO:0007669"/>
    <property type="project" value="UniProtKB-ARBA"/>
</dbReference>
<feature type="domain" description="CAAX prenyl protease 2/Lysostaphin resistance protein A-like" evidence="2">
    <location>
        <begin position="135"/>
        <end position="218"/>
    </location>
</feature>
<accession>A0A2X1XZ07</accession>
<keyword evidence="3" id="KW-0378">Hydrolase</keyword>
<keyword evidence="3" id="KW-0645">Protease</keyword>
<dbReference type="GO" id="GO:0006508">
    <property type="term" value="P:proteolysis"/>
    <property type="evidence" value="ECO:0007669"/>
    <property type="project" value="UniProtKB-KW"/>
</dbReference>
<feature type="transmembrane region" description="Helical" evidence="1">
    <location>
        <begin position="209"/>
        <end position="226"/>
    </location>
</feature>
<evidence type="ECO:0000313" key="3">
    <source>
        <dbReference type="EMBL" id="SPY47883.1"/>
    </source>
</evidence>
<dbReference type="AlphaFoldDB" id="A0A2X1XZ07"/>
<evidence type="ECO:0000256" key="1">
    <source>
        <dbReference type="SAM" id="Phobius"/>
    </source>
</evidence>
<reference evidence="3 4" key="1">
    <citation type="submission" date="2018-06" db="EMBL/GenBank/DDBJ databases">
        <authorList>
            <consortium name="Pathogen Informatics"/>
            <person name="Doyle S."/>
        </authorList>
    </citation>
    <scope>NUCLEOTIDE SEQUENCE [LARGE SCALE GENOMIC DNA]</scope>
    <source>
        <strain evidence="3 4">NCTC13076</strain>
    </source>
</reference>
<dbReference type="GO" id="GO:0004175">
    <property type="term" value="F:endopeptidase activity"/>
    <property type="evidence" value="ECO:0007669"/>
    <property type="project" value="UniProtKB-ARBA"/>
</dbReference>
<dbReference type="RefSeq" id="WP_306344720.1">
    <property type="nucleotide sequence ID" value="NZ_CP068103.1"/>
</dbReference>
<gene>
    <name evidence="3" type="ORF">NCTC13076_01191</name>
</gene>